<evidence type="ECO:0000259" key="1">
    <source>
        <dbReference type="Pfam" id="PF00814"/>
    </source>
</evidence>
<dbReference type="GO" id="GO:0002949">
    <property type="term" value="P:tRNA threonylcarbamoyladenosine modification"/>
    <property type="evidence" value="ECO:0007669"/>
    <property type="project" value="InterPro"/>
</dbReference>
<dbReference type="Pfam" id="PF00814">
    <property type="entry name" value="TsaD"/>
    <property type="match status" value="1"/>
</dbReference>
<dbReference type="InterPro" id="IPR043129">
    <property type="entry name" value="ATPase_NBD"/>
</dbReference>
<dbReference type="SUPFAM" id="SSF53067">
    <property type="entry name" value="Actin-like ATPase domain"/>
    <property type="match status" value="2"/>
</dbReference>
<dbReference type="OrthoDB" id="9809995at2"/>
<dbReference type="PANTHER" id="PTHR11735:SF11">
    <property type="entry name" value="TRNA THREONYLCARBAMOYLADENOSINE BIOSYNTHESIS PROTEIN TSAB"/>
    <property type="match status" value="1"/>
</dbReference>
<evidence type="ECO:0000313" key="2">
    <source>
        <dbReference type="EMBL" id="SNB73419.1"/>
    </source>
</evidence>
<sequence length="230" mass="23322">MRILAIDTSLPAVSVGVFDSETPQALVRETVPMQKGHAEALMPMIERVAAQVDGGFASLDRVAATVGPGSFTGIRIGVAAARGIALACGVEAVGVSALTALAAPLLFSDEAQIVAAAIDALHGNVYFSAYAARGRVLASPRIVGIADACRLLGAGQVVAVGSGAEALREAAKELGQDLAVAERDPWPDIAAVAKLGIAADPQTAPARPLYLKAPDVTRSTKPSVLARAAP</sequence>
<dbReference type="Proteomes" id="UP000198418">
    <property type="component" value="Unassembled WGS sequence"/>
</dbReference>
<dbReference type="InterPro" id="IPR000905">
    <property type="entry name" value="Gcp-like_dom"/>
</dbReference>
<evidence type="ECO:0000313" key="3">
    <source>
        <dbReference type="Proteomes" id="UP000198418"/>
    </source>
</evidence>
<reference evidence="3" key="1">
    <citation type="submission" date="2017-06" db="EMBL/GenBank/DDBJ databases">
        <authorList>
            <person name="Varghese N."/>
            <person name="Submissions S."/>
        </authorList>
    </citation>
    <scope>NUCLEOTIDE SEQUENCE [LARGE SCALE GENOMIC DNA]</scope>
    <source>
        <strain evidence="3">DSM 137</strain>
    </source>
</reference>
<dbReference type="AlphaFoldDB" id="A0A212RLS8"/>
<protein>
    <submittedName>
        <fullName evidence="2">tRNA threonylcarbamoyl adenosine modification protein YeaZ</fullName>
    </submittedName>
</protein>
<dbReference type="Gene3D" id="3.30.420.40">
    <property type="match status" value="2"/>
</dbReference>
<proteinExistence type="predicted"/>
<dbReference type="NCBIfam" id="TIGR03725">
    <property type="entry name" value="T6A_YeaZ"/>
    <property type="match status" value="1"/>
</dbReference>
<keyword evidence="3" id="KW-1185">Reference proteome</keyword>
<organism evidence="2 3">
    <name type="scientific">Rhodoblastus acidophilus</name>
    <name type="common">Rhodopseudomonas acidophila</name>
    <dbReference type="NCBI Taxonomy" id="1074"/>
    <lineage>
        <taxon>Bacteria</taxon>
        <taxon>Pseudomonadati</taxon>
        <taxon>Pseudomonadota</taxon>
        <taxon>Alphaproteobacteria</taxon>
        <taxon>Hyphomicrobiales</taxon>
        <taxon>Rhodoblastaceae</taxon>
        <taxon>Rhodoblastus</taxon>
    </lineage>
</organism>
<name>A0A212RLS8_RHOAC</name>
<gene>
    <name evidence="2" type="ORF">SAMN06265338_105144</name>
</gene>
<dbReference type="RefSeq" id="WP_088520919.1">
    <property type="nucleotide sequence ID" value="NZ_FYDG01000005.1"/>
</dbReference>
<dbReference type="GO" id="GO:0005829">
    <property type="term" value="C:cytosol"/>
    <property type="evidence" value="ECO:0007669"/>
    <property type="project" value="TreeGrafter"/>
</dbReference>
<feature type="domain" description="Gcp-like" evidence="1">
    <location>
        <begin position="34"/>
        <end position="150"/>
    </location>
</feature>
<dbReference type="InterPro" id="IPR022496">
    <property type="entry name" value="T6A_TsaB"/>
</dbReference>
<dbReference type="EMBL" id="FYDG01000005">
    <property type="protein sequence ID" value="SNB73419.1"/>
    <property type="molecule type" value="Genomic_DNA"/>
</dbReference>
<accession>A0A212RLS8</accession>
<dbReference type="PANTHER" id="PTHR11735">
    <property type="entry name" value="TRNA N6-ADENOSINE THREONYLCARBAMOYLTRANSFERASE"/>
    <property type="match status" value="1"/>
</dbReference>